<evidence type="ECO:0000313" key="9">
    <source>
        <dbReference type="Proteomes" id="UP000053664"/>
    </source>
</evidence>
<dbReference type="GO" id="GO:0005840">
    <property type="term" value="C:ribosome"/>
    <property type="evidence" value="ECO:0007669"/>
    <property type="project" value="UniProtKB-KW"/>
</dbReference>
<dbReference type="HOGENOM" id="CLU_150777_0_1_1"/>
<keyword evidence="5" id="KW-0687">Ribonucleoprotein</keyword>
<dbReference type="AlphaFoldDB" id="A0A061H6X4"/>
<reference evidence="8 9" key="1">
    <citation type="journal article" date="2013" name="Plant Cell">
        <title>The transition from a phytopathogenic smut ancestor to an anamorphic biocontrol agent deciphered by comparative whole-genome analysis.</title>
        <authorList>
            <person name="Lefebvre F."/>
            <person name="Joly D.L."/>
            <person name="Labbe C."/>
            <person name="Teichmann B."/>
            <person name="Linning R."/>
            <person name="Belzile F."/>
            <person name="Bakkeren G."/>
            <person name="Belanger R.R."/>
        </authorList>
    </citation>
    <scope>NUCLEOTIDE SEQUENCE [LARGE SCALE GENOMIC DNA]</scope>
    <source>
        <strain evidence="8 9">PF-1</strain>
    </source>
</reference>
<gene>
    <name evidence="8" type="ORF">PFL1_04195</name>
</gene>
<dbReference type="GO" id="GO:1990904">
    <property type="term" value="C:ribonucleoprotein complex"/>
    <property type="evidence" value="ECO:0007669"/>
    <property type="project" value="UniProtKB-KW"/>
</dbReference>
<sequence length="107" mass="11891">MRSAPSSSALASLKALQCKIFSTTHNPTMARTGAKVLRQRLQGPSMLTYYPPTVNYRTLELLVPGLGRLQDPKELQRLEDVERKKMLGKGPPKKGEGRRAAMKGKKK</sequence>
<evidence type="ECO:0000256" key="1">
    <source>
        <dbReference type="ARBA" id="ARBA00004173"/>
    </source>
</evidence>
<keyword evidence="4" id="KW-0496">Mitochondrion</keyword>
<dbReference type="RefSeq" id="XP_007879909.1">
    <property type="nucleotide sequence ID" value="XM_007881718.1"/>
</dbReference>
<comment type="subcellular location">
    <subcellularLocation>
        <location evidence="1">Mitochondrion</location>
    </subcellularLocation>
</comment>
<dbReference type="PANTHER" id="PTHR13362:SF2">
    <property type="entry name" value="SMALL RIBOSOMAL SUBUNIT PROTEIN MS33"/>
    <property type="match status" value="1"/>
</dbReference>
<evidence type="ECO:0000256" key="5">
    <source>
        <dbReference type="ARBA" id="ARBA00023274"/>
    </source>
</evidence>
<comment type="similarity">
    <text evidence="2">Belongs to the mitochondrion-specific ribosomal protein mS33 family.</text>
</comment>
<proteinExistence type="inferred from homology"/>
<dbReference type="EMBL" id="KE361635">
    <property type="protein sequence ID" value="EPQ28368.1"/>
    <property type="molecule type" value="Genomic_DNA"/>
</dbReference>
<evidence type="ECO:0000256" key="2">
    <source>
        <dbReference type="ARBA" id="ARBA00008970"/>
    </source>
</evidence>
<dbReference type="GeneID" id="19318301"/>
<protein>
    <recommendedName>
        <fullName evidence="6">Small ribosomal subunit protein mS33</fullName>
    </recommendedName>
</protein>
<evidence type="ECO:0000256" key="3">
    <source>
        <dbReference type="ARBA" id="ARBA00022980"/>
    </source>
</evidence>
<dbReference type="Pfam" id="PF08293">
    <property type="entry name" value="MRP-S33"/>
    <property type="match status" value="1"/>
</dbReference>
<evidence type="ECO:0000256" key="7">
    <source>
        <dbReference type="SAM" id="MobiDB-lite"/>
    </source>
</evidence>
<accession>A0A061H6X4</accession>
<evidence type="ECO:0000313" key="8">
    <source>
        <dbReference type="EMBL" id="EPQ28368.1"/>
    </source>
</evidence>
<evidence type="ECO:0000256" key="4">
    <source>
        <dbReference type="ARBA" id="ARBA00023128"/>
    </source>
</evidence>
<dbReference type="OrthoDB" id="2257454at2759"/>
<keyword evidence="3" id="KW-0689">Ribosomal protein</keyword>
<dbReference type="KEGG" id="pfp:PFL1_04195"/>
<name>A0A061H6X4_9BASI</name>
<organism evidence="8 9">
    <name type="scientific">Pseudozyma flocculosa PF-1</name>
    <dbReference type="NCBI Taxonomy" id="1277687"/>
    <lineage>
        <taxon>Eukaryota</taxon>
        <taxon>Fungi</taxon>
        <taxon>Dikarya</taxon>
        <taxon>Basidiomycota</taxon>
        <taxon>Ustilaginomycotina</taxon>
        <taxon>Ustilaginomycetes</taxon>
        <taxon>Ustilaginales</taxon>
        <taxon>Ustilaginaceae</taxon>
        <taxon>Pseudozyma</taxon>
    </lineage>
</organism>
<evidence type="ECO:0000256" key="6">
    <source>
        <dbReference type="ARBA" id="ARBA00035132"/>
    </source>
</evidence>
<dbReference type="GO" id="GO:0005739">
    <property type="term" value="C:mitochondrion"/>
    <property type="evidence" value="ECO:0007669"/>
    <property type="project" value="UniProtKB-SubCell"/>
</dbReference>
<dbReference type="Proteomes" id="UP000053664">
    <property type="component" value="Unassembled WGS sequence"/>
</dbReference>
<dbReference type="InterPro" id="IPR013219">
    <property type="entry name" value="Ribosomal_mS33"/>
</dbReference>
<feature type="region of interest" description="Disordered" evidence="7">
    <location>
        <begin position="83"/>
        <end position="107"/>
    </location>
</feature>
<dbReference type="eggNOG" id="KOG4844">
    <property type="taxonomic scope" value="Eukaryota"/>
</dbReference>
<dbReference type="PANTHER" id="PTHR13362">
    <property type="entry name" value="MITOCHONDRIAL RIBOSOMAL PROTEIN S33"/>
    <property type="match status" value="1"/>
</dbReference>